<reference evidence="6" key="1">
    <citation type="submission" date="2017-02" db="UniProtKB">
        <authorList>
            <consortium name="WormBaseParasite"/>
        </authorList>
    </citation>
    <scope>IDENTIFICATION</scope>
</reference>
<dbReference type="WBParaSite" id="SPAL_0000621900.1">
    <property type="protein sequence ID" value="SPAL_0000621900.1"/>
    <property type="gene ID" value="SPAL_0000621900"/>
</dbReference>
<evidence type="ECO:0000259" key="4">
    <source>
        <dbReference type="PROSITE" id="PS50089"/>
    </source>
</evidence>
<dbReference type="InterPro" id="IPR001841">
    <property type="entry name" value="Znf_RING"/>
</dbReference>
<dbReference type="GO" id="GO:0008270">
    <property type="term" value="F:zinc ion binding"/>
    <property type="evidence" value="ECO:0007669"/>
    <property type="project" value="UniProtKB-KW"/>
</dbReference>
<dbReference type="Proteomes" id="UP000046392">
    <property type="component" value="Unplaced"/>
</dbReference>
<evidence type="ECO:0000256" key="1">
    <source>
        <dbReference type="ARBA" id="ARBA00022771"/>
    </source>
</evidence>
<name>A0A0N5BJV0_STREA</name>
<protein>
    <submittedName>
        <fullName evidence="6">RING-type domain-containing protein</fullName>
    </submittedName>
</protein>
<keyword evidence="2" id="KW-0862">Zinc</keyword>
<organism evidence="5 6">
    <name type="scientific">Strongyloides papillosus</name>
    <name type="common">Intestinal threadworm</name>
    <dbReference type="NCBI Taxonomy" id="174720"/>
    <lineage>
        <taxon>Eukaryota</taxon>
        <taxon>Metazoa</taxon>
        <taxon>Ecdysozoa</taxon>
        <taxon>Nematoda</taxon>
        <taxon>Chromadorea</taxon>
        <taxon>Rhabditida</taxon>
        <taxon>Tylenchina</taxon>
        <taxon>Panagrolaimomorpha</taxon>
        <taxon>Strongyloidoidea</taxon>
        <taxon>Strongyloididae</taxon>
        <taxon>Strongyloides</taxon>
    </lineage>
</organism>
<dbReference type="SUPFAM" id="SSF57850">
    <property type="entry name" value="RING/U-box"/>
    <property type="match status" value="1"/>
</dbReference>
<dbReference type="PROSITE" id="PS50089">
    <property type="entry name" value="ZF_RING_2"/>
    <property type="match status" value="1"/>
</dbReference>
<sequence>MGVQCIICFESCTASGTNHAPYSTPCGHVMGKECLEKFKEHLNNNCFNCLFCRKEIIVNNCHPIHGFVPEIKNSVTKSESTCKKLKENFSFSKNFSENINGTIKIFDEHNGNILIAGEIPSLFFSDHFIKLIVTNGRKIYDISEYKLDIECSCLCFNKSENGVIEFCVGYINGIVELYRYKVYGNNLKVLNKKKLINFDFISILFGTRKINSVCFLSNDSIALSVGKGMIRNWNKREEWLSKTQIINECLDDEFDNIIQLKGTNCDDCLGIMNNKIFVFKKYGTSYELASETDSTIVSYSIDPKFCVLIVLYSNKSNLIQEHSTSQSFAKYKIIFDSRLQKYCVEKIRKIQNIRNEIPKSFVPSLFATENSNKPLIYHGIFANIENNNLEIISFNDPRKCVGYENLEDTTNCLGVTFVGRKNFCFKNNSTRKIAIILKNRVVVMDISYTATN</sequence>
<evidence type="ECO:0000313" key="6">
    <source>
        <dbReference type="WBParaSite" id="SPAL_0000621900.1"/>
    </source>
</evidence>
<keyword evidence="5" id="KW-1185">Reference proteome</keyword>
<dbReference type="AlphaFoldDB" id="A0A0N5BJV0"/>
<proteinExistence type="predicted"/>
<dbReference type="Gene3D" id="3.30.40.10">
    <property type="entry name" value="Zinc/RING finger domain, C3HC4 (zinc finger)"/>
    <property type="match status" value="1"/>
</dbReference>
<dbReference type="InterPro" id="IPR036322">
    <property type="entry name" value="WD40_repeat_dom_sf"/>
</dbReference>
<dbReference type="InterPro" id="IPR013083">
    <property type="entry name" value="Znf_RING/FYVE/PHD"/>
</dbReference>
<feature type="domain" description="RING-type" evidence="4">
    <location>
        <begin position="5"/>
        <end position="53"/>
    </location>
</feature>
<evidence type="ECO:0000313" key="5">
    <source>
        <dbReference type="Proteomes" id="UP000046392"/>
    </source>
</evidence>
<keyword evidence="1 3" id="KW-0863">Zinc-finger</keyword>
<evidence type="ECO:0000256" key="3">
    <source>
        <dbReference type="PROSITE-ProRule" id="PRU00175"/>
    </source>
</evidence>
<keyword evidence="1 3" id="KW-0479">Metal-binding</keyword>
<dbReference type="SUPFAM" id="SSF50978">
    <property type="entry name" value="WD40 repeat-like"/>
    <property type="match status" value="1"/>
</dbReference>
<accession>A0A0N5BJV0</accession>
<evidence type="ECO:0000256" key="2">
    <source>
        <dbReference type="ARBA" id="ARBA00022833"/>
    </source>
</evidence>